<dbReference type="SUPFAM" id="SSF52058">
    <property type="entry name" value="L domain-like"/>
    <property type="match status" value="1"/>
</dbReference>
<dbReference type="PANTHER" id="PTHR10662:SF22">
    <property type="entry name" value="NUCLEAR RNA EXPORT FACTOR 1"/>
    <property type="match status" value="1"/>
</dbReference>
<dbReference type="Pfam" id="PF24048">
    <property type="entry name" value="LRR_NXF1-5"/>
    <property type="match status" value="1"/>
</dbReference>
<dbReference type="InterPro" id="IPR030217">
    <property type="entry name" value="NXF_fam"/>
</dbReference>
<keyword evidence="4" id="KW-1185">Reference proteome</keyword>
<feature type="compositionally biased region" description="Low complexity" evidence="1">
    <location>
        <begin position="159"/>
        <end position="174"/>
    </location>
</feature>
<feature type="compositionally biased region" description="Polar residues" evidence="1">
    <location>
        <begin position="36"/>
        <end position="46"/>
    </location>
</feature>
<feature type="domain" description="NXF1/2/3/5-like leucine-rich repeat" evidence="2">
    <location>
        <begin position="298"/>
        <end position="434"/>
    </location>
</feature>
<dbReference type="InterPro" id="IPR057125">
    <property type="entry name" value="NXF1/2/3/5-like_LRR"/>
</dbReference>
<reference evidence="3 4" key="1">
    <citation type="journal article" date="2022" name="G3 (Bethesda)">
        <title>Enemy or ally: a genomic approach to elucidate the lifestyle of Phyllosticta citrichinaensis.</title>
        <authorList>
            <person name="Buijs V.A."/>
            <person name="Groenewald J.Z."/>
            <person name="Haridas S."/>
            <person name="LaButti K.M."/>
            <person name="Lipzen A."/>
            <person name="Martin F.M."/>
            <person name="Barry K."/>
            <person name="Grigoriev I.V."/>
            <person name="Crous P.W."/>
            <person name="Seidl M.F."/>
        </authorList>
    </citation>
    <scope>NUCLEOTIDE SEQUENCE [LARGE SCALE GENOMIC DNA]</scope>
    <source>
        <strain evidence="3 4">CBS 129764</strain>
    </source>
</reference>
<sequence>MRKPNDCDFRSVPHLARPVALQAASLPRASRFFFLSSSPHSNTTLQRLPPVQRYPLAEPTALKTPPLEPSHPNKPYQPPRSSNTMKRDNNKTSSRGSKRRPGATRTDRDGDISMDARPQNTNRIGKASSRGGPSRSNGRPTVNTHALQRELSKQTNNGASSIARSSRPAQSPASTIKVQFRITGFKASKASINEDGGVGSLVAFLEKKVTFNMQKNAKSRGVAPPEPVKIKRYITESPDSLLVTVTSLESPYLRRLDGWIFAGKPLKIVPADKDSPEPEQPGSSSAELMAVFLKVLDRRYSTENKLLDLSAIGQDPDLVNLGIFNTASTTNKCFPALMKTLDKQFKTATEKREAIQSILLQNNQLSDLKAISSLAATLPDLKNLDLSNNNISQLADLDPLRRKLRKLDHLILSTNPLEQAVPNWHEEVIRWFPTLRFLNTIQIRSDEEAAAAAAKANPPPRGGIGNPGRPPVAGEDSTVASMEWEEL</sequence>
<dbReference type="PANTHER" id="PTHR10662">
    <property type="entry name" value="NUCLEAR RNA EXPORT FACTOR"/>
    <property type="match status" value="1"/>
</dbReference>
<feature type="compositionally biased region" description="Low complexity" evidence="1">
    <location>
        <begin position="128"/>
        <end position="140"/>
    </location>
</feature>
<accession>A0ABR1XR10</accession>
<evidence type="ECO:0000256" key="1">
    <source>
        <dbReference type="SAM" id="MobiDB-lite"/>
    </source>
</evidence>
<dbReference type="EMBL" id="JBBWUH010000006">
    <property type="protein sequence ID" value="KAK8164144.1"/>
    <property type="molecule type" value="Genomic_DNA"/>
</dbReference>
<organism evidence="3 4">
    <name type="scientific">Phyllosticta citrichinensis</name>
    <dbReference type="NCBI Taxonomy" id="1130410"/>
    <lineage>
        <taxon>Eukaryota</taxon>
        <taxon>Fungi</taxon>
        <taxon>Dikarya</taxon>
        <taxon>Ascomycota</taxon>
        <taxon>Pezizomycotina</taxon>
        <taxon>Dothideomycetes</taxon>
        <taxon>Dothideomycetes incertae sedis</taxon>
        <taxon>Botryosphaeriales</taxon>
        <taxon>Phyllostictaceae</taxon>
        <taxon>Phyllosticta</taxon>
    </lineage>
</organism>
<dbReference type="InterPro" id="IPR032675">
    <property type="entry name" value="LRR_dom_sf"/>
</dbReference>
<evidence type="ECO:0000313" key="3">
    <source>
        <dbReference type="EMBL" id="KAK8164144.1"/>
    </source>
</evidence>
<gene>
    <name evidence="3" type="ORF">IWX90DRAFT_436075</name>
</gene>
<feature type="region of interest" description="Disordered" evidence="1">
    <location>
        <begin position="448"/>
        <end position="487"/>
    </location>
</feature>
<feature type="region of interest" description="Disordered" evidence="1">
    <location>
        <begin position="36"/>
        <end position="175"/>
    </location>
</feature>
<dbReference type="Proteomes" id="UP001456524">
    <property type="component" value="Unassembled WGS sequence"/>
</dbReference>
<name>A0ABR1XR10_9PEZI</name>
<dbReference type="InterPro" id="IPR001611">
    <property type="entry name" value="Leu-rich_rpt"/>
</dbReference>
<proteinExistence type="predicted"/>
<dbReference type="PROSITE" id="PS51450">
    <property type="entry name" value="LRR"/>
    <property type="match status" value="1"/>
</dbReference>
<evidence type="ECO:0000313" key="4">
    <source>
        <dbReference type="Proteomes" id="UP001456524"/>
    </source>
</evidence>
<comment type="caution">
    <text evidence="3">The sequence shown here is derived from an EMBL/GenBank/DDBJ whole genome shotgun (WGS) entry which is preliminary data.</text>
</comment>
<dbReference type="Gene3D" id="3.80.10.10">
    <property type="entry name" value="Ribonuclease Inhibitor"/>
    <property type="match status" value="1"/>
</dbReference>
<protein>
    <recommendedName>
        <fullName evidence="2">NXF1/2/3/5-like leucine-rich repeat domain-containing protein</fullName>
    </recommendedName>
</protein>
<evidence type="ECO:0000259" key="2">
    <source>
        <dbReference type="Pfam" id="PF24048"/>
    </source>
</evidence>